<dbReference type="Proteomes" id="UP001620339">
    <property type="component" value="Unassembled WGS sequence"/>
</dbReference>
<dbReference type="NCBIfam" id="TIGR00254">
    <property type="entry name" value="GGDEF"/>
    <property type="match status" value="1"/>
</dbReference>
<feature type="transmembrane region" description="Helical" evidence="3">
    <location>
        <begin position="100"/>
        <end position="119"/>
    </location>
</feature>
<dbReference type="Gene3D" id="3.30.70.270">
    <property type="match status" value="1"/>
</dbReference>
<organism evidence="5 6">
    <name type="scientific">Rhodanobacter hydrolyticus</name>
    <dbReference type="NCBI Taxonomy" id="2250595"/>
    <lineage>
        <taxon>Bacteria</taxon>
        <taxon>Pseudomonadati</taxon>
        <taxon>Pseudomonadota</taxon>
        <taxon>Gammaproteobacteria</taxon>
        <taxon>Lysobacterales</taxon>
        <taxon>Rhodanobacteraceae</taxon>
        <taxon>Rhodanobacter</taxon>
    </lineage>
</organism>
<protein>
    <recommendedName>
        <fullName evidence="1">diguanylate cyclase</fullName>
        <ecNumber evidence="1">2.7.7.65</ecNumber>
    </recommendedName>
</protein>
<keyword evidence="6" id="KW-1185">Reference proteome</keyword>
<gene>
    <name evidence="5" type="ORF">ISP25_13040</name>
</gene>
<evidence type="ECO:0000313" key="5">
    <source>
        <dbReference type="EMBL" id="MFK2877999.1"/>
    </source>
</evidence>
<dbReference type="Pfam" id="PF00990">
    <property type="entry name" value="GGDEF"/>
    <property type="match status" value="1"/>
</dbReference>
<keyword evidence="3" id="KW-0472">Membrane</keyword>
<comment type="catalytic activity">
    <reaction evidence="2">
        <text>2 GTP = 3',3'-c-di-GMP + 2 diphosphate</text>
        <dbReference type="Rhea" id="RHEA:24898"/>
        <dbReference type="ChEBI" id="CHEBI:33019"/>
        <dbReference type="ChEBI" id="CHEBI:37565"/>
        <dbReference type="ChEBI" id="CHEBI:58805"/>
        <dbReference type="EC" id="2.7.7.65"/>
    </reaction>
</comment>
<dbReference type="SUPFAM" id="SSF55073">
    <property type="entry name" value="Nucleotide cyclase"/>
    <property type="match status" value="1"/>
</dbReference>
<dbReference type="InterPro" id="IPR050469">
    <property type="entry name" value="Diguanylate_Cyclase"/>
</dbReference>
<dbReference type="InterPro" id="IPR000160">
    <property type="entry name" value="GGDEF_dom"/>
</dbReference>
<accession>A0ABW8J8T6</accession>
<sequence length="501" mass="55099">MTASHGQTGLRYALTLVSLPALLACGLMIAPLQVDHWSYHLQFVIALATTIWCVRLVFRSSYPRTLILALAISLGLWTLGVATLLVQIDLLHSLVDMTNYTYLLFVGYGVPLLYVAVAFGDPYSSRWQKMLDASLLVLLGLLYWVSIVDVLDAHGSLSPTSLWYVRHALDAVNVFLAVAHVARWLTASSVASRRFFRITSVYLVGYVVCIGIHNHADMESVGVSFMSILGDVLPPVPFIALALMLHHWRNAPSEAAASGSGVLQRIALGVSPILFLLAIFAVGLSIDGRRTGQVLLIVGLAMVAYILRTVHVQYHYVQAQDRLQGMTRALERLSYTDAVTDLPNRRAFDHAFVREWAASARVPDGMSLLMIDIDRFKDYNDLYGHQAGDHCLRTVARLIAGTLHRPADFCGRYGGEEFVILLPGTQLAGAEVVACRILERIHTANLPYATGIDGRVTVSIGVSARNATDVQAESLMERADRNLYRAKGRGRNQWDASDTGL</sequence>
<name>A0ABW8J8T6_9GAMM</name>
<dbReference type="PANTHER" id="PTHR45138">
    <property type="entry name" value="REGULATORY COMPONENTS OF SENSORY TRANSDUCTION SYSTEM"/>
    <property type="match status" value="1"/>
</dbReference>
<dbReference type="PANTHER" id="PTHR45138:SF9">
    <property type="entry name" value="DIGUANYLATE CYCLASE DGCM-RELATED"/>
    <property type="match status" value="1"/>
</dbReference>
<evidence type="ECO:0000256" key="2">
    <source>
        <dbReference type="ARBA" id="ARBA00034247"/>
    </source>
</evidence>
<dbReference type="EC" id="2.7.7.65" evidence="1"/>
<proteinExistence type="predicted"/>
<evidence type="ECO:0000259" key="4">
    <source>
        <dbReference type="PROSITE" id="PS50887"/>
    </source>
</evidence>
<dbReference type="RefSeq" id="WP_404614469.1">
    <property type="nucleotide sequence ID" value="NZ_JADIKK010000008.1"/>
</dbReference>
<dbReference type="PROSITE" id="PS50887">
    <property type="entry name" value="GGDEF"/>
    <property type="match status" value="1"/>
</dbReference>
<feature type="transmembrane region" description="Helical" evidence="3">
    <location>
        <begin position="225"/>
        <end position="245"/>
    </location>
</feature>
<feature type="transmembrane region" description="Helical" evidence="3">
    <location>
        <begin position="292"/>
        <end position="310"/>
    </location>
</feature>
<dbReference type="InterPro" id="IPR043128">
    <property type="entry name" value="Rev_trsase/Diguanyl_cyclase"/>
</dbReference>
<dbReference type="SMART" id="SM00267">
    <property type="entry name" value="GGDEF"/>
    <property type="match status" value="1"/>
</dbReference>
<reference evidence="5 6" key="1">
    <citation type="submission" date="2020-10" db="EMBL/GenBank/DDBJ databases">
        <title>Phylogeny of dyella-like bacteria.</title>
        <authorList>
            <person name="Fu J."/>
        </authorList>
    </citation>
    <scope>NUCLEOTIDE SEQUENCE [LARGE SCALE GENOMIC DNA]</scope>
    <source>
        <strain evidence="5 6">KACC 19113</strain>
    </source>
</reference>
<comment type="caution">
    <text evidence="5">The sequence shown here is derived from an EMBL/GenBank/DDBJ whole genome shotgun (WGS) entry which is preliminary data.</text>
</comment>
<evidence type="ECO:0000256" key="3">
    <source>
        <dbReference type="SAM" id="Phobius"/>
    </source>
</evidence>
<keyword evidence="3" id="KW-1133">Transmembrane helix</keyword>
<evidence type="ECO:0000256" key="1">
    <source>
        <dbReference type="ARBA" id="ARBA00012528"/>
    </source>
</evidence>
<feature type="domain" description="GGDEF" evidence="4">
    <location>
        <begin position="364"/>
        <end position="499"/>
    </location>
</feature>
<feature type="transmembrane region" description="Helical" evidence="3">
    <location>
        <begin position="194"/>
        <end position="213"/>
    </location>
</feature>
<feature type="transmembrane region" description="Helical" evidence="3">
    <location>
        <begin position="65"/>
        <end position="88"/>
    </location>
</feature>
<feature type="transmembrane region" description="Helical" evidence="3">
    <location>
        <begin position="163"/>
        <end position="182"/>
    </location>
</feature>
<feature type="transmembrane region" description="Helical" evidence="3">
    <location>
        <begin position="131"/>
        <end position="151"/>
    </location>
</feature>
<feature type="transmembrane region" description="Helical" evidence="3">
    <location>
        <begin position="12"/>
        <end position="33"/>
    </location>
</feature>
<dbReference type="EMBL" id="JADIKK010000008">
    <property type="protein sequence ID" value="MFK2877999.1"/>
    <property type="molecule type" value="Genomic_DNA"/>
</dbReference>
<dbReference type="InterPro" id="IPR029787">
    <property type="entry name" value="Nucleotide_cyclase"/>
</dbReference>
<keyword evidence="3" id="KW-0812">Transmembrane</keyword>
<feature type="transmembrane region" description="Helical" evidence="3">
    <location>
        <begin position="39"/>
        <end position="58"/>
    </location>
</feature>
<dbReference type="CDD" id="cd01949">
    <property type="entry name" value="GGDEF"/>
    <property type="match status" value="1"/>
</dbReference>
<feature type="transmembrane region" description="Helical" evidence="3">
    <location>
        <begin position="266"/>
        <end position="286"/>
    </location>
</feature>
<evidence type="ECO:0000313" key="6">
    <source>
        <dbReference type="Proteomes" id="UP001620339"/>
    </source>
</evidence>